<dbReference type="AlphaFoldDB" id="A0A098DQE9"/>
<evidence type="ECO:0000313" key="2">
    <source>
        <dbReference type="EnsemblFungi" id="CEF83093"/>
    </source>
</evidence>
<accession>A0A0E0S9I0</accession>
<sequence length="66" mass="7329">MIGGLYYNMKEVVDTCIDPGLGETHQRTMQPYWENDGRAGAGRTTPGNASYVEKATGLRYEIKVMS</sequence>
<name>A0A098DQE9_GIBZE</name>
<reference evidence="2 3" key="2">
    <citation type="journal article" date="2010" name="Nature">
        <title>Comparative genomics reveals mobile pathogenicity chromosomes in Fusarium.</title>
        <authorList>
            <person name="Ma L.J."/>
            <person name="van der Does H.C."/>
            <person name="Borkovich K.A."/>
            <person name="Coleman J.J."/>
            <person name="Daboussi M.J."/>
            <person name="Di Pietro A."/>
            <person name="Dufresne M."/>
            <person name="Freitag M."/>
            <person name="Grabherr M."/>
            <person name="Henrissat B."/>
            <person name="Houterman P.M."/>
            <person name="Kang S."/>
            <person name="Shim W.B."/>
            <person name="Woloshuk C."/>
            <person name="Xie X."/>
            <person name="Xu J.R."/>
            <person name="Antoniw J."/>
            <person name="Baker S.E."/>
            <person name="Bluhm B.H."/>
            <person name="Breakspear A."/>
            <person name="Brown D.W."/>
            <person name="Butchko R.A."/>
            <person name="Chapman S."/>
            <person name="Coulson R."/>
            <person name="Coutinho P.M."/>
            <person name="Danchin E.G."/>
            <person name="Diener A."/>
            <person name="Gale L.R."/>
            <person name="Gardiner D.M."/>
            <person name="Goff S."/>
            <person name="Hammond-Kosack K.E."/>
            <person name="Hilburn K."/>
            <person name="Hua-Van A."/>
            <person name="Jonkers W."/>
            <person name="Kazan K."/>
            <person name="Kodira C.D."/>
            <person name="Koehrsen M."/>
            <person name="Kumar L."/>
            <person name="Lee Y.H."/>
            <person name="Li L."/>
            <person name="Manners J.M."/>
            <person name="Miranda-Saavedra D."/>
            <person name="Mukherjee M."/>
            <person name="Park G."/>
            <person name="Park J."/>
            <person name="Park S.Y."/>
            <person name="Proctor R.H."/>
            <person name="Regev A."/>
            <person name="Ruiz-Roldan M.C."/>
            <person name="Sain D."/>
            <person name="Sakthikumar S."/>
            <person name="Sykes S."/>
            <person name="Schwartz D.C."/>
            <person name="Turgeon B.G."/>
            <person name="Wapinski I."/>
            <person name="Yoder O."/>
            <person name="Young S."/>
            <person name="Zeng Q."/>
            <person name="Zhou S."/>
            <person name="Galagan J."/>
            <person name="Cuomo C.A."/>
            <person name="Kistler H.C."/>
            <person name="Rep M."/>
        </authorList>
    </citation>
    <scope>GENOME REANNOTATION</scope>
    <source>
        <strain evidence="3">ATCC MYA-4620 / CBS 123657 / FGSC 9075 / NRRL 31084 / PH-1</strain>
        <strain evidence="2">PH-1 / ATCC MYA-4620 / FGSC 9075 / NRRL 31084</strain>
    </source>
</reference>
<keyword evidence="3" id="KW-1185">Reference proteome</keyword>
<evidence type="ECO:0000313" key="1">
    <source>
        <dbReference type="EMBL" id="CEF83093.1"/>
    </source>
</evidence>
<organism evidence="1 3">
    <name type="scientific">Gibberella zeae (strain ATCC MYA-4620 / CBS 123657 / FGSC 9075 / NRRL 31084 / PH-1)</name>
    <name type="common">Wheat head blight fungus</name>
    <name type="synonym">Fusarium graminearum</name>
    <dbReference type="NCBI Taxonomy" id="229533"/>
    <lineage>
        <taxon>Eukaryota</taxon>
        <taxon>Fungi</taxon>
        <taxon>Dikarya</taxon>
        <taxon>Ascomycota</taxon>
        <taxon>Pezizomycotina</taxon>
        <taxon>Sordariomycetes</taxon>
        <taxon>Hypocreomycetidae</taxon>
        <taxon>Hypocreales</taxon>
        <taxon>Nectriaceae</taxon>
        <taxon>Fusarium</taxon>
    </lineage>
</organism>
<reference evidence="2" key="4">
    <citation type="submission" date="2017-01" db="UniProtKB">
        <authorList>
            <consortium name="EnsemblFungi"/>
        </authorList>
    </citation>
    <scope>IDENTIFICATION</scope>
    <source>
        <strain evidence="2">PH-1 / ATCC MYA-4620 / FGSC 9075 / NRRL 31084</strain>
    </source>
</reference>
<dbReference type="Proteomes" id="UP000070720">
    <property type="component" value="Chromosome 4"/>
</dbReference>
<reference evidence="2 3" key="1">
    <citation type="journal article" date="2007" name="Science">
        <title>The Fusarium graminearum genome reveals a link between localized polymorphism and pathogen specialization.</title>
        <authorList>
            <person name="Cuomo C.A."/>
            <person name="Gueldener U."/>
            <person name="Xu J.-R."/>
            <person name="Trail F."/>
            <person name="Turgeon B.G."/>
            <person name="Di Pietro A."/>
            <person name="Walton J.D."/>
            <person name="Ma L.-J."/>
            <person name="Baker S.E."/>
            <person name="Rep M."/>
            <person name="Adam G."/>
            <person name="Antoniw J."/>
            <person name="Baldwin T."/>
            <person name="Calvo S.E."/>
            <person name="Chang Y.-L."/>
            <person name="DeCaprio D."/>
            <person name="Gale L.R."/>
            <person name="Gnerre S."/>
            <person name="Goswami R.S."/>
            <person name="Hammond-Kosack K."/>
            <person name="Harris L.J."/>
            <person name="Hilburn K."/>
            <person name="Kennell J.C."/>
            <person name="Kroken S."/>
            <person name="Magnuson J.K."/>
            <person name="Mannhaupt G."/>
            <person name="Mauceli E.W."/>
            <person name="Mewes H.-W."/>
            <person name="Mitterbauer R."/>
            <person name="Muehlbauer G."/>
            <person name="Muensterkoetter M."/>
            <person name="Nelson D."/>
            <person name="O'Donnell K."/>
            <person name="Ouellet T."/>
            <person name="Qi W."/>
            <person name="Quesneville H."/>
            <person name="Roncero M.I.G."/>
            <person name="Seong K.-Y."/>
            <person name="Tetko I.V."/>
            <person name="Urban M."/>
            <person name="Waalwijk C."/>
            <person name="Ward T.J."/>
            <person name="Yao J."/>
            <person name="Birren B.W."/>
            <person name="Kistler H.C."/>
        </authorList>
    </citation>
    <scope>NUCLEOTIDE SEQUENCE [LARGE SCALE GENOMIC DNA]</scope>
    <source>
        <strain evidence="3">ATCC MYA-4620 / CBS 123657 / FGSC 9075 / NRRL 31084 / PH-1</strain>
        <strain evidence="2">PH-1 / ATCC MYA-4620 / FGSC 9075 / NRRL 31084</strain>
    </source>
</reference>
<reference evidence="1 3" key="3">
    <citation type="journal article" date="2015" name="BMC Genomics">
        <title>The completed genome sequence of the pathogenic ascomycete fungus Fusarium graminearum.</title>
        <authorList>
            <person name="King R."/>
            <person name="Urban M."/>
            <person name="Hammond-Kosack M.C."/>
            <person name="Hassani-Pak K."/>
            <person name="Hammond-Kosack K.E."/>
        </authorList>
    </citation>
    <scope>NUCLEOTIDE SEQUENCE [LARGE SCALE GENOMIC DNA]</scope>
    <source>
        <strain evidence="3">ATCC MYA-4620 / CBS 123657 / FGSC 9075 / NRRL 31084 / PH-1</strain>
        <strain evidence="1">PH-1</strain>
    </source>
</reference>
<gene>
    <name evidence="1" type="ORF">FGRAMPH1_01T26651</name>
</gene>
<accession>A0A098DQE9</accession>
<dbReference type="InParanoid" id="A0A098DQE9"/>
<proteinExistence type="predicted"/>
<dbReference type="EMBL" id="HG970335">
    <property type="protein sequence ID" value="CEF83093.1"/>
    <property type="molecule type" value="Genomic_DNA"/>
</dbReference>
<evidence type="ECO:0000313" key="3">
    <source>
        <dbReference type="Proteomes" id="UP000070720"/>
    </source>
</evidence>
<dbReference type="VEuPathDB" id="FungiDB:FGRAMPH1_01G26651"/>
<dbReference type="EnsemblFungi" id="CEF83093">
    <property type="protein sequence ID" value="CEF83093"/>
    <property type="gene ID" value="FGRRES_15558"/>
</dbReference>
<protein>
    <submittedName>
        <fullName evidence="1">Chromosome 4, complete genome</fullName>
    </submittedName>
</protein>